<evidence type="ECO:0000256" key="2">
    <source>
        <dbReference type="RuleBase" id="RU362039"/>
    </source>
</evidence>
<name>A0A369APH6_9FIRM</name>
<evidence type="ECO:0000313" key="4">
    <source>
        <dbReference type="EMBL" id="RCX11269.1"/>
    </source>
</evidence>
<accession>A0A369APH6</accession>
<comment type="similarity">
    <text evidence="1 2">Belongs to the metallophosphoesterase superfamily. YfcE family.</text>
</comment>
<dbReference type="InterPro" id="IPR024654">
    <property type="entry name" value="Calcineurin-like_PHP_lpxH"/>
</dbReference>
<dbReference type="EC" id="3.1.4.-" evidence="2"/>
<dbReference type="AlphaFoldDB" id="A0A369APH6"/>
<dbReference type="InterPro" id="IPR000979">
    <property type="entry name" value="Phosphodiesterase_MJ0936/Vps29"/>
</dbReference>
<proteinExistence type="inferred from homology"/>
<feature type="domain" description="Calcineurin-like phosphoesterase" evidence="3">
    <location>
        <begin position="1"/>
        <end position="153"/>
    </location>
</feature>
<keyword evidence="5" id="KW-1185">Reference proteome</keyword>
<reference evidence="4 5" key="1">
    <citation type="submission" date="2018-07" db="EMBL/GenBank/DDBJ databases">
        <title>Genomic Encyclopedia of Type Strains, Phase IV (KMG-IV): sequencing the most valuable type-strain genomes for metagenomic binning, comparative biology and taxonomic classification.</title>
        <authorList>
            <person name="Goeker M."/>
        </authorList>
    </citation>
    <scope>NUCLEOTIDE SEQUENCE [LARGE SCALE GENOMIC DNA]</scope>
    <source>
        <strain evidence="4 5">DSM 27016</strain>
    </source>
</reference>
<comment type="cofactor">
    <cofactor evidence="2">
        <name>a divalent metal cation</name>
        <dbReference type="ChEBI" id="CHEBI:60240"/>
    </cofactor>
</comment>
<dbReference type="PANTHER" id="PTHR11124">
    <property type="entry name" value="VACUOLAR SORTING PROTEIN VPS29"/>
    <property type="match status" value="1"/>
</dbReference>
<organism evidence="4 5">
    <name type="scientific">Anaerobacterium chartisolvens</name>
    <dbReference type="NCBI Taxonomy" id="1297424"/>
    <lineage>
        <taxon>Bacteria</taxon>
        <taxon>Bacillati</taxon>
        <taxon>Bacillota</taxon>
        <taxon>Clostridia</taxon>
        <taxon>Eubacteriales</taxon>
        <taxon>Oscillospiraceae</taxon>
        <taxon>Anaerobacterium</taxon>
    </lineage>
</organism>
<dbReference type="InterPro" id="IPR029052">
    <property type="entry name" value="Metallo-depent_PP-like"/>
</dbReference>
<dbReference type="SUPFAM" id="SSF56300">
    <property type="entry name" value="Metallo-dependent phosphatases"/>
    <property type="match status" value="1"/>
</dbReference>
<evidence type="ECO:0000256" key="1">
    <source>
        <dbReference type="ARBA" id="ARBA00008950"/>
    </source>
</evidence>
<keyword evidence="2" id="KW-0479">Metal-binding</keyword>
<dbReference type="OrthoDB" id="9800565at2"/>
<dbReference type="GO" id="GO:0046872">
    <property type="term" value="F:metal ion binding"/>
    <property type="evidence" value="ECO:0007669"/>
    <property type="project" value="UniProtKB-KW"/>
</dbReference>
<gene>
    <name evidence="4" type="ORF">DFR58_12642</name>
</gene>
<dbReference type="Proteomes" id="UP000253034">
    <property type="component" value="Unassembled WGS sequence"/>
</dbReference>
<evidence type="ECO:0000313" key="5">
    <source>
        <dbReference type="Proteomes" id="UP000253034"/>
    </source>
</evidence>
<dbReference type="NCBIfam" id="TIGR00040">
    <property type="entry name" value="yfcE"/>
    <property type="match status" value="1"/>
</dbReference>
<dbReference type="Pfam" id="PF12850">
    <property type="entry name" value="Metallophos_2"/>
    <property type="match status" value="1"/>
</dbReference>
<protein>
    <recommendedName>
        <fullName evidence="2">Phosphoesterase</fullName>
        <ecNumber evidence="2">3.1.4.-</ecNumber>
    </recommendedName>
</protein>
<evidence type="ECO:0000259" key="3">
    <source>
        <dbReference type="Pfam" id="PF12850"/>
    </source>
</evidence>
<dbReference type="Gene3D" id="3.60.21.10">
    <property type="match status" value="1"/>
</dbReference>
<dbReference type="RefSeq" id="WP_114299199.1">
    <property type="nucleotide sequence ID" value="NZ_QPJT01000026.1"/>
</dbReference>
<dbReference type="EMBL" id="QPJT01000026">
    <property type="protein sequence ID" value="RCX11269.1"/>
    <property type="molecule type" value="Genomic_DNA"/>
</dbReference>
<comment type="caution">
    <text evidence="4">The sequence shown here is derived from an EMBL/GenBank/DDBJ whole genome shotgun (WGS) entry which is preliminary data.</text>
</comment>
<dbReference type="GO" id="GO:0016787">
    <property type="term" value="F:hydrolase activity"/>
    <property type="evidence" value="ECO:0007669"/>
    <property type="project" value="UniProtKB-UniRule"/>
</dbReference>
<sequence length="163" mass="18107">MLIGVVSDTHIPKKGKTLPRQLLEGIKDAELIIHAGDVCRDYVLYQLGEIARVEAVSGNNDDEYVLGITKNKKIICEEGVRIGIIHGHYGEGASSLERSRRAFRNETVDCIVFGHSHMPVNEVIGGVLFFNPGSPTDKRRQKYFSYGLLKAENGTVTGEIKYF</sequence>